<dbReference type="PANTHER" id="PTHR11439">
    <property type="entry name" value="GAG-POL-RELATED RETROTRANSPOSON"/>
    <property type="match status" value="1"/>
</dbReference>
<dbReference type="PANTHER" id="PTHR11439:SF495">
    <property type="entry name" value="REVERSE TRANSCRIPTASE, RNA-DEPENDENT DNA POLYMERASE-RELATED"/>
    <property type="match status" value="1"/>
</dbReference>
<evidence type="ECO:0000313" key="2">
    <source>
        <dbReference type="Proteomes" id="UP001151760"/>
    </source>
</evidence>
<gene>
    <name evidence="1" type="ORF">Tco_0655118</name>
</gene>
<dbReference type="EMBL" id="BQNB010009214">
    <property type="protein sequence ID" value="GJS60334.1"/>
    <property type="molecule type" value="Genomic_DNA"/>
</dbReference>
<reference evidence="1" key="2">
    <citation type="submission" date="2022-01" db="EMBL/GenBank/DDBJ databases">
        <authorList>
            <person name="Yamashiro T."/>
            <person name="Shiraishi A."/>
            <person name="Satake H."/>
            <person name="Nakayama K."/>
        </authorList>
    </citation>
    <scope>NUCLEOTIDE SEQUENCE</scope>
</reference>
<evidence type="ECO:0008006" key="3">
    <source>
        <dbReference type="Google" id="ProtNLM"/>
    </source>
</evidence>
<dbReference type="CDD" id="cd09272">
    <property type="entry name" value="RNase_HI_RT_Ty1"/>
    <property type="match status" value="1"/>
</dbReference>
<proteinExistence type="predicted"/>
<evidence type="ECO:0000313" key="1">
    <source>
        <dbReference type="EMBL" id="GJS60334.1"/>
    </source>
</evidence>
<organism evidence="1 2">
    <name type="scientific">Tanacetum coccineum</name>
    <dbReference type="NCBI Taxonomy" id="301880"/>
    <lineage>
        <taxon>Eukaryota</taxon>
        <taxon>Viridiplantae</taxon>
        <taxon>Streptophyta</taxon>
        <taxon>Embryophyta</taxon>
        <taxon>Tracheophyta</taxon>
        <taxon>Spermatophyta</taxon>
        <taxon>Magnoliopsida</taxon>
        <taxon>eudicotyledons</taxon>
        <taxon>Gunneridae</taxon>
        <taxon>Pentapetalae</taxon>
        <taxon>asterids</taxon>
        <taxon>campanulids</taxon>
        <taxon>Asterales</taxon>
        <taxon>Asteraceae</taxon>
        <taxon>Asteroideae</taxon>
        <taxon>Anthemideae</taxon>
        <taxon>Anthemidinae</taxon>
        <taxon>Tanacetum</taxon>
    </lineage>
</organism>
<reference evidence="1" key="1">
    <citation type="journal article" date="2022" name="Int. J. Mol. Sci.">
        <title>Draft Genome of Tanacetum Coccineum: Genomic Comparison of Closely Related Tanacetum-Family Plants.</title>
        <authorList>
            <person name="Yamashiro T."/>
            <person name="Shiraishi A."/>
            <person name="Nakayama K."/>
            <person name="Satake H."/>
        </authorList>
    </citation>
    <scope>NUCLEOTIDE SEQUENCE</scope>
</reference>
<protein>
    <recommendedName>
        <fullName evidence="3">Retrovirus-related Pol polyprotein from transposon TNT 1-94</fullName>
    </recommendedName>
</protein>
<keyword evidence="2" id="KW-1185">Reference proteome</keyword>
<comment type="caution">
    <text evidence="1">The sequence shown here is derived from an EMBL/GenBank/DDBJ whole genome shotgun (WGS) entry which is preliminary data.</text>
</comment>
<name>A0ABQ4X537_9ASTR</name>
<accession>A0ABQ4X537</accession>
<dbReference type="Proteomes" id="UP001151760">
    <property type="component" value="Unassembled WGS sequence"/>
</dbReference>
<sequence length="323" mass="37149">MGLWYPKDSGFKLIAYSDADHTGFHDDCKSTSRGLQFFGENLVSRSSKKQDCTMMSTVEAEHVSLSACCAQVIWMRTQPLDYGYKFNKIPMYCDSKSAIAISCNMVQHSRTKHISIRYHFIKEHVEKGTVELYFVGTEYQLADLFTKALPKERFEYLVHRIEQYVSRDDLYPLQKQYDLMGANKKIDLVNPQCLNESKILGDILNNHLLRLSLAGSAFFSLDDLRRIFQLLQAIDNNNVGFVAALSFSQMLPFFQNDLGFSITMRPPSHLVSKGLSQPWQTLCKIFARCLTTRVTGHDQPPFQIMQMLYCFINNIHVDYAELL</sequence>